<dbReference type="AlphaFoldDB" id="T1I115"/>
<dbReference type="eggNOG" id="ENOG502T2AT">
    <property type="taxonomic scope" value="Eukaryota"/>
</dbReference>
<protein>
    <submittedName>
        <fullName evidence="1">Uncharacterized protein</fullName>
    </submittedName>
</protein>
<evidence type="ECO:0000313" key="2">
    <source>
        <dbReference type="Proteomes" id="UP000015103"/>
    </source>
</evidence>
<dbReference type="HOGENOM" id="CLU_1973227_0_0_1"/>
<dbReference type="EnsemblMetazoa" id="RPRC009985-RA">
    <property type="protein sequence ID" value="RPRC009985-PA"/>
    <property type="gene ID" value="RPRC009985"/>
</dbReference>
<dbReference type="EMBL" id="ACPB03031205">
    <property type="status" value="NOT_ANNOTATED_CDS"/>
    <property type="molecule type" value="Genomic_DNA"/>
</dbReference>
<proteinExistence type="predicted"/>
<name>T1I115_RHOPR</name>
<organism evidence="1 2">
    <name type="scientific">Rhodnius prolixus</name>
    <name type="common">Triatomid bug</name>
    <dbReference type="NCBI Taxonomy" id="13249"/>
    <lineage>
        <taxon>Eukaryota</taxon>
        <taxon>Metazoa</taxon>
        <taxon>Ecdysozoa</taxon>
        <taxon>Arthropoda</taxon>
        <taxon>Hexapoda</taxon>
        <taxon>Insecta</taxon>
        <taxon>Pterygota</taxon>
        <taxon>Neoptera</taxon>
        <taxon>Paraneoptera</taxon>
        <taxon>Hemiptera</taxon>
        <taxon>Heteroptera</taxon>
        <taxon>Panheteroptera</taxon>
        <taxon>Cimicomorpha</taxon>
        <taxon>Reduviidae</taxon>
        <taxon>Triatominae</taxon>
        <taxon>Rhodnius</taxon>
    </lineage>
</organism>
<reference evidence="1" key="1">
    <citation type="submission" date="2015-05" db="UniProtKB">
        <authorList>
            <consortium name="EnsemblMetazoa"/>
        </authorList>
    </citation>
    <scope>IDENTIFICATION</scope>
</reference>
<dbReference type="InParanoid" id="T1I115"/>
<keyword evidence="2" id="KW-1185">Reference proteome</keyword>
<dbReference type="Proteomes" id="UP000015103">
    <property type="component" value="Unassembled WGS sequence"/>
</dbReference>
<accession>T1I115</accession>
<evidence type="ECO:0000313" key="1">
    <source>
        <dbReference type="EnsemblMetazoa" id="RPRC009985-PA"/>
    </source>
</evidence>
<sequence length="127" mass="14536">MDLIMVHLSNLLDDKLANLVTKQDFLSLHNEIASLKNENLSLKKEICALKNENAKTEKLLDEIDNKSRRNNLIFKGLSDNNQDNFGKIISEFCNEVLKVNLNVDHLQAFPLGRMNVSNRFNRILING</sequence>
<dbReference type="VEuPathDB" id="VectorBase:RPRC009985"/>